<dbReference type="AlphaFoldDB" id="A0A7J6KHI7"/>
<feature type="domain" description="Reverse transcriptase" evidence="1">
    <location>
        <begin position="1"/>
        <end position="146"/>
    </location>
</feature>
<proteinExistence type="predicted"/>
<keyword evidence="3" id="KW-1185">Reference proteome</keyword>
<dbReference type="InterPro" id="IPR043502">
    <property type="entry name" value="DNA/RNA_pol_sf"/>
</dbReference>
<dbReference type="Gene3D" id="3.10.10.10">
    <property type="entry name" value="HIV Type 1 Reverse Transcriptase, subunit A, domain 1"/>
    <property type="match status" value="1"/>
</dbReference>
<dbReference type="SUPFAM" id="SSF56672">
    <property type="entry name" value="DNA/RNA polymerases"/>
    <property type="match status" value="1"/>
</dbReference>
<protein>
    <recommendedName>
        <fullName evidence="1">Reverse transcriptase domain-containing protein</fullName>
    </recommendedName>
</protein>
<feature type="non-terminal residue" evidence="2">
    <location>
        <position position="1"/>
    </location>
</feature>
<dbReference type="InterPro" id="IPR000477">
    <property type="entry name" value="RT_dom"/>
</dbReference>
<accession>A0A7J6KHI7</accession>
<dbReference type="EMBL" id="JAAPAO010003284">
    <property type="protein sequence ID" value="KAF4646598.1"/>
    <property type="molecule type" value="Genomic_DNA"/>
</dbReference>
<dbReference type="PROSITE" id="PS50878">
    <property type="entry name" value="RT_POL"/>
    <property type="match status" value="1"/>
</dbReference>
<evidence type="ECO:0000259" key="1">
    <source>
        <dbReference type="PROSITE" id="PS50878"/>
    </source>
</evidence>
<dbReference type="Proteomes" id="UP000591131">
    <property type="component" value="Unassembled WGS sequence"/>
</dbReference>
<gene>
    <name evidence="2" type="ORF">FOL47_005924</name>
</gene>
<organism evidence="2 3">
    <name type="scientific">Perkinsus chesapeaki</name>
    <name type="common">Clam parasite</name>
    <name type="synonym">Perkinsus andrewsi</name>
    <dbReference type="NCBI Taxonomy" id="330153"/>
    <lineage>
        <taxon>Eukaryota</taxon>
        <taxon>Sar</taxon>
        <taxon>Alveolata</taxon>
        <taxon>Perkinsozoa</taxon>
        <taxon>Perkinsea</taxon>
        <taxon>Perkinsida</taxon>
        <taxon>Perkinsidae</taxon>
        <taxon>Perkinsus</taxon>
    </lineage>
</organism>
<dbReference type="OrthoDB" id="9908684at2759"/>
<evidence type="ECO:0000313" key="3">
    <source>
        <dbReference type="Proteomes" id="UP000591131"/>
    </source>
</evidence>
<dbReference type="Pfam" id="PF00078">
    <property type="entry name" value="RVT_1"/>
    <property type="match status" value="1"/>
</dbReference>
<reference evidence="2 3" key="1">
    <citation type="submission" date="2020-04" db="EMBL/GenBank/DDBJ databases">
        <title>Perkinsus chesapeaki whole genome sequence.</title>
        <authorList>
            <person name="Bogema D.R."/>
        </authorList>
    </citation>
    <scope>NUCLEOTIDE SEQUENCE [LARGE SCALE GENOMIC DNA]</scope>
    <source>
        <strain evidence="2">ATCC PRA-425</strain>
    </source>
</reference>
<dbReference type="InterPro" id="IPR043128">
    <property type="entry name" value="Rev_trsase/Diguanyl_cyclase"/>
</dbReference>
<evidence type="ECO:0000313" key="2">
    <source>
        <dbReference type="EMBL" id="KAF4646598.1"/>
    </source>
</evidence>
<feature type="non-terminal residue" evidence="2">
    <location>
        <position position="146"/>
    </location>
</feature>
<dbReference type="Gene3D" id="3.30.70.270">
    <property type="match status" value="1"/>
</dbReference>
<name>A0A7J6KHI7_PERCH</name>
<comment type="caution">
    <text evidence="2">The sequence shown here is derived from an EMBL/GenBank/DDBJ whole genome shotgun (WGS) entry which is preliminary data.</text>
</comment>
<sequence>IDARPSNSATGDLPEGVGWSSYTGGVLEALEEIPSGGQKWFMKLDIKAAFWNLEYDSSFETMRLFGCVVCDRNGKNPRYFLHRRLVMGWRHSSSWWSYSLQRLLSYVFGVDSEERKRIIVYIDDVLCYGYSPEETLALFNVILEVL</sequence>